<accession>A0A370DB47</accession>
<proteinExistence type="predicted"/>
<evidence type="ECO:0008006" key="3">
    <source>
        <dbReference type="Google" id="ProtNLM"/>
    </source>
</evidence>
<gene>
    <name evidence="1" type="ORF">DIZ79_18330</name>
</gene>
<evidence type="ECO:0000313" key="1">
    <source>
        <dbReference type="EMBL" id="RDH81810.1"/>
    </source>
</evidence>
<name>A0A370DB47_9GAMM</name>
<evidence type="ECO:0000313" key="2">
    <source>
        <dbReference type="Proteomes" id="UP000255508"/>
    </source>
</evidence>
<dbReference type="Proteomes" id="UP000255508">
    <property type="component" value="Unassembled WGS sequence"/>
</dbReference>
<protein>
    <recommendedName>
        <fullName evidence="3">DUF2939 domain-containing protein</fullName>
    </recommendedName>
</protein>
<dbReference type="AlphaFoldDB" id="A0A370DB47"/>
<sequence length="159" mass="18484">MKSLLFFLFFLFLLLVAYVVWPYTTVYQLDRTMQESDREAFSGLVDIRSIREQIKRKMNKDLESGVGDVSNEFVEWLQNGIQTLGSNAVEHLVDLDWAVLQLRAHNPDKRRGGFLKQLDYAFFDAPDSLLLRIGDLGDDPVHARLTLENWSWRVTAIYN</sequence>
<dbReference type="InterPro" id="IPR021330">
    <property type="entry name" value="DUF2939"/>
</dbReference>
<organism evidence="1 2">
    <name type="scientific">endosymbiont of Lamellibrachia luymesi</name>
    <dbReference type="NCBI Taxonomy" id="2200907"/>
    <lineage>
        <taxon>Bacteria</taxon>
        <taxon>Pseudomonadati</taxon>
        <taxon>Pseudomonadota</taxon>
        <taxon>Gammaproteobacteria</taxon>
        <taxon>sulfur-oxidizing symbionts</taxon>
    </lineage>
</organism>
<reference evidence="1 2" key="1">
    <citation type="journal article" date="2018" name="ISME J.">
        <title>Endosymbiont genomes yield clues of tubeworm success.</title>
        <authorList>
            <person name="Li Y."/>
            <person name="Liles M.R."/>
            <person name="Halanych K.M."/>
        </authorList>
    </citation>
    <scope>NUCLEOTIDE SEQUENCE [LARGE SCALE GENOMIC DNA]</scope>
    <source>
        <strain evidence="1">A1422</strain>
    </source>
</reference>
<comment type="caution">
    <text evidence="1">The sequence shown here is derived from an EMBL/GenBank/DDBJ whole genome shotgun (WGS) entry which is preliminary data.</text>
</comment>
<dbReference type="Pfam" id="PF11159">
    <property type="entry name" value="DUF2939"/>
    <property type="match status" value="1"/>
</dbReference>
<dbReference type="EMBL" id="QFXD01000325">
    <property type="protein sequence ID" value="RDH81810.1"/>
    <property type="molecule type" value="Genomic_DNA"/>
</dbReference>